<dbReference type="SUPFAM" id="SSF53474">
    <property type="entry name" value="alpha/beta-Hydrolases"/>
    <property type="match status" value="1"/>
</dbReference>
<feature type="region of interest" description="Disordered" evidence="2">
    <location>
        <begin position="269"/>
        <end position="293"/>
    </location>
</feature>
<dbReference type="PANTHER" id="PTHR10794:SF63">
    <property type="entry name" value="ALPHA_BETA HYDROLASE 1, ISOFORM A"/>
    <property type="match status" value="1"/>
</dbReference>
<comment type="caution">
    <text evidence="3">The sequence shown here is derived from an EMBL/GenBank/DDBJ whole genome shotgun (WGS) entry which is preliminary data.</text>
</comment>
<dbReference type="PANTHER" id="PTHR10794">
    <property type="entry name" value="ABHYDROLASE DOMAIN-CONTAINING PROTEIN"/>
    <property type="match status" value="1"/>
</dbReference>
<evidence type="ECO:0008006" key="5">
    <source>
        <dbReference type="Google" id="ProtNLM"/>
    </source>
</evidence>
<dbReference type="EMBL" id="ATMH01007558">
    <property type="protein sequence ID" value="EPY23682.1"/>
    <property type="molecule type" value="Genomic_DNA"/>
</dbReference>
<evidence type="ECO:0000256" key="1">
    <source>
        <dbReference type="ARBA" id="ARBA00010884"/>
    </source>
</evidence>
<dbReference type="InterPro" id="IPR029058">
    <property type="entry name" value="AB_hydrolase_fold"/>
</dbReference>
<feature type="compositionally biased region" description="Low complexity" evidence="2">
    <location>
        <begin position="269"/>
        <end position="281"/>
    </location>
</feature>
<name>S9TYU0_9TRYP</name>
<gene>
    <name evidence="3" type="ORF">STCU_07558</name>
</gene>
<dbReference type="GO" id="GO:0034338">
    <property type="term" value="F:short-chain carboxylesterase activity"/>
    <property type="evidence" value="ECO:0007669"/>
    <property type="project" value="TreeGrafter"/>
</dbReference>
<protein>
    <recommendedName>
        <fullName evidence="5">AB hydrolase-1 domain-containing protein</fullName>
    </recommendedName>
</protein>
<comment type="similarity">
    <text evidence="1">Belongs to the AB hydrolase superfamily. AB hydrolase 4 family.</text>
</comment>
<reference evidence="3 4" key="1">
    <citation type="journal article" date="2013" name="PLoS ONE">
        <title>Predicting the Proteins of Angomonas deanei, Strigomonas culicis and Their Respective Endosymbionts Reveals New Aspects of the Trypanosomatidae Family.</title>
        <authorList>
            <person name="Motta M.C."/>
            <person name="Martins A.C."/>
            <person name="de Souza S.S."/>
            <person name="Catta-Preta C.M."/>
            <person name="Silva R."/>
            <person name="Klein C.C."/>
            <person name="de Almeida L.G."/>
            <person name="de Lima Cunha O."/>
            <person name="Ciapina L.P."/>
            <person name="Brocchi M."/>
            <person name="Colabardini A.C."/>
            <person name="de Araujo Lima B."/>
            <person name="Machado C.R."/>
            <person name="de Almeida Soares C.M."/>
            <person name="Probst C.M."/>
            <person name="de Menezes C.B."/>
            <person name="Thompson C.E."/>
            <person name="Bartholomeu D.C."/>
            <person name="Gradia D.F."/>
            <person name="Pavoni D.P."/>
            <person name="Grisard E.C."/>
            <person name="Fantinatti-Garboggini F."/>
            <person name="Marchini F.K."/>
            <person name="Rodrigues-Luiz G.F."/>
            <person name="Wagner G."/>
            <person name="Goldman G.H."/>
            <person name="Fietto J.L."/>
            <person name="Elias M.C."/>
            <person name="Goldman M.H."/>
            <person name="Sagot M.F."/>
            <person name="Pereira M."/>
            <person name="Stoco P.H."/>
            <person name="de Mendonca-Neto R.P."/>
            <person name="Teixeira S.M."/>
            <person name="Maciel T.E."/>
            <person name="de Oliveira Mendes T.A."/>
            <person name="Urmenyi T.P."/>
            <person name="de Souza W."/>
            <person name="Schenkman S."/>
            <person name="de Vasconcelos A.T."/>
        </authorList>
    </citation>
    <scope>NUCLEOTIDE SEQUENCE [LARGE SCALE GENOMIC DNA]</scope>
</reference>
<accession>S9TYU0</accession>
<dbReference type="PIRSF" id="PIRSF005211">
    <property type="entry name" value="Ab_hydro_YheT"/>
    <property type="match status" value="1"/>
</dbReference>
<proteinExistence type="inferred from homology"/>
<evidence type="ECO:0000256" key="2">
    <source>
        <dbReference type="SAM" id="MobiDB-lite"/>
    </source>
</evidence>
<keyword evidence="4" id="KW-1185">Reference proteome</keyword>
<dbReference type="OrthoDB" id="247542at2759"/>
<dbReference type="AlphaFoldDB" id="S9TYU0"/>
<evidence type="ECO:0000313" key="4">
    <source>
        <dbReference type="Proteomes" id="UP000015354"/>
    </source>
</evidence>
<dbReference type="InterPro" id="IPR012020">
    <property type="entry name" value="ABHD4"/>
</dbReference>
<dbReference type="InterPro" id="IPR050960">
    <property type="entry name" value="AB_hydrolase_4_sf"/>
</dbReference>
<evidence type="ECO:0000313" key="3">
    <source>
        <dbReference type="EMBL" id="EPY23682.1"/>
    </source>
</evidence>
<dbReference type="Proteomes" id="UP000015354">
    <property type="component" value="Unassembled WGS sequence"/>
</dbReference>
<sequence length="354" mass="39051">MAHFLYAHFDPRRAAADVMLLVLNARGVGDTYLDVPQTFSALFTSDVRFVLESYLTPAKIEELYGAHFAAAAGDAADAPPVPIIGLAFSLGGLILSNYAGEEGRQQETDGAEASPRRQKLAAILTVTTPHSLLAADTAMNTFWTKLVYNHSFFGGLRRYYDRHQEVIQRLPGIDAERLFSPVQRTPTDTRNFFDANVRTVRDFDEHLTAPHFGCADAFAYYRKADTFTNLRTATIPQLCIVARNDIICGAPQDAARWLEVAQAQIDRAAARQQQQQQQQQPAERDSDRPAATAEGGHSHIVCVEFPVGGHLGFLQHPWAESIAPTRHQNEMERLVVHAIDSVIAHHRAAAAASP</sequence>
<organism evidence="3 4">
    <name type="scientific">Strigomonas culicis</name>
    <dbReference type="NCBI Taxonomy" id="28005"/>
    <lineage>
        <taxon>Eukaryota</taxon>
        <taxon>Discoba</taxon>
        <taxon>Euglenozoa</taxon>
        <taxon>Kinetoplastea</taxon>
        <taxon>Metakinetoplastina</taxon>
        <taxon>Trypanosomatida</taxon>
        <taxon>Trypanosomatidae</taxon>
        <taxon>Strigomonadinae</taxon>
        <taxon>Strigomonas</taxon>
    </lineage>
</organism>
<dbReference type="GO" id="GO:0047372">
    <property type="term" value="F:monoacylglycerol lipase activity"/>
    <property type="evidence" value="ECO:0007669"/>
    <property type="project" value="TreeGrafter"/>
</dbReference>
<dbReference type="Gene3D" id="3.40.50.1820">
    <property type="entry name" value="alpha/beta hydrolase"/>
    <property type="match status" value="1"/>
</dbReference>